<dbReference type="InterPro" id="IPR027268">
    <property type="entry name" value="Peptidase_M4/M1_CTD_sf"/>
</dbReference>
<evidence type="ECO:0000256" key="10">
    <source>
        <dbReference type="ARBA" id="ARBA00023049"/>
    </source>
</evidence>
<evidence type="ECO:0000256" key="8">
    <source>
        <dbReference type="ARBA" id="ARBA00022801"/>
    </source>
</evidence>
<evidence type="ECO:0000256" key="7">
    <source>
        <dbReference type="ARBA" id="ARBA00022729"/>
    </source>
</evidence>
<dbReference type="InterPro" id="IPR011096">
    <property type="entry name" value="FTP_domain"/>
</dbReference>
<sequence>MSDTNNQLSVIIKMKHITKSILGGSLILLSTFGFAQNALSTSPNGAKIQDHVSSAEFNLSQSDIQGLTVTNEYYSKGMDVTLVYVGQEHQGIPIYNAITTVAIKDDEVFNIASRFVTNVAEKINTLTPAITPEQAIENVASYFKLGEPTALKRLSNTKKKNEFSNGNISSRNTIPVVLKYVEEADGSLRLYQDVEVDVIGSSDAWSVRVDAVTGKINERNIHNYTISCSFENPQYDHVHDHNHSEPIEKNQTEFEFFKSTEHASILVDGSSYRVLPILSDGSTPGTSNPIHGNRVLINNPANVVASPFGWHDIDGVPGAEYTNTRGNNVYAYLDTKDSEDGDSPNGRSNLEFDFPYDYNNENPKTYRDAAVTNLFYVTNMAHDVFYRYGFDEASGNFQENNYTNVIGKSDGLNAEAQDAAGTNNANMRTDTDGVNPIMQMYLYDEIDTPRDSAFDNEIIIHEYGHGVSIRLVGGAFNASCLNQNYVKAQQGEGWSDWFGLMLTMNSGDLSETRRGIGSFAKGESIRANGLRAKPYSTDFSINDYTYDDIKYAKVPHGVGVVWATMLWDLTWAYIDKYGFSDDLYYGDAGNNKVLQLVLDGLKLQPCGAGFVDSRDAILAADRATTGGENACLIWQVFAKRGLGFGAQQGAINSAADGLESFDLPEAAFSITQIKGACGNGIAQMSVSNFTNTPISSLDYSYTIDGGNPVSETWTGNIGPCQTGVITILDSGSIPRGIHKLEVTTLNPATTSSINLYINDSGEFGEVNTFENDSDQLIAYNISGEEALWERGTASGKLLKDTGSKVYGTNLDGDTERSARGYLVSPCYDLSNIENASVEFKMGFDTENRYDFITFQYSTDGGVTWQILGSADDEDWFNNGEVWNTFFCELCVGGQWTGRGDDLSTHSAGGTNAEMKLYKHSLEDFDMNGSAEENMLFRFVLINNERGTAEEGAIIDDFVVRGDNTLSTQENEIKGLKVFPNPTTDVITIQSSESLENAKVSIIDLMGRVLNNVPVHTNGSNKKTVSLKGFATGVYLLNIDNGSRRSMTRIVKK</sequence>
<evidence type="ECO:0000256" key="4">
    <source>
        <dbReference type="ARBA" id="ARBA00022525"/>
    </source>
</evidence>
<evidence type="ECO:0000256" key="2">
    <source>
        <dbReference type="ARBA" id="ARBA00004613"/>
    </source>
</evidence>
<evidence type="ECO:0000256" key="6">
    <source>
        <dbReference type="ARBA" id="ARBA00022723"/>
    </source>
</evidence>
<dbReference type="GO" id="GO:0008270">
    <property type="term" value="F:zinc ion binding"/>
    <property type="evidence" value="ECO:0007669"/>
    <property type="project" value="InterPro"/>
</dbReference>
<organism evidence="15 16">
    <name type="scientific">Pseudotamlana haliotis</name>
    <dbReference type="NCBI Taxonomy" id="2614804"/>
    <lineage>
        <taxon>Bacteria</taxon>
        <taxon>Pseudomonadati</taxon>
        <taxon>Bacteroidota</taxon>
        <taxon>Flavobacteriia</taxon>
        <taxon>Flavobacteriales</taxon>
        <taxon>Flavobacteriaceae</taxon>
        <taxon>Pseudotamlana</taxon>
    </lineage>
</organism>
<dbReference type="NCBIfam" id="TIGR04183">
    <property type="entry name" value="Por_Secre_tail"/>
    <property type="match status" value="1"/>
</dbReference>
<gene>
    <name evidence="15" type="ORF">F6U93_08950</name>
</gene>
<dbReference type="Pfam" id="PF18962">
    <property type="entry name" value="Por_Secre_tail"/>
    <property type="match status" value="1"/>
</dbReference>
<feature type="chain" id="PRO_5027090402" evidence="12">
    <location>
        <begin position="36"/>
        <end position="1052"/>
    </location>
</feature>
<keyword evidence="11" id="KW-0865">Zymogen</keyword>
<dbReference type="InterPro" id="IPR001842">
    <property type="entry name" value="Peptidase_M36"/>
</dbReference>
<keyword evidence="4" id="KW-0964">Secreted</keyword>
<dbReference type="Gene3D" id="3.10.170.10">
    <property type="match status" value="1"/>
</dbReference>
<proteinExistence type="inferred from homology"/>
<dbReference type="Gene3D" id="1.10.390.10">
    <property type="entry name" value="Neutral Protease Domain 2"/>
    <property type="match status" value="1"/>
</dbReference>
<evidence type="ECO:0000256" key="9">
    <source>
        <dbReference type="ARBA" id="ARBA00022833"/>
    </source>
</evidence>
<dbReference type="EMBL" id="WAAT01000044">
    <property type="protein sequence ID" value="KAB1067723.1"/>
    <property type="molecule type" value="Genomic_DNA"/>
</dbReference>
<evidence type="ECO:0000256" key="11">
    <source>
        <dbReference type="ARBA" id="ARBA00023145"/>
    </source>
</evidence>
<comment type="similarity">
    <text evidence="3">Belongs to the peptidase M36 family.</text>
</comment>
<dbReference type="InterPro" id="IPR026444">
    <property type="entry name" value="Secre_tail"/>
</dbReference>
<evidence type="ECO:0000313" key="15">
    <source>
        <dbReference type="EMBL" id="KAB1067723.1"/>
    </source>
</evidence>
<dbReference type="Proteomes" id="UP000441333">
    <property type="component" value="Unassembled WGS sequence"/>
</dbReference>
<dbReference type="CDD" id="cd09596">
    <property type="entry name" value="M36"/>
    <property type="match status" value="1"/>
</dbReference>
<dbReference type="AlphaFoldDB" id="A0A6N6MDE9"/>
<name>A0A6N6MDE9_9FLAO</name>
<comment type="subcellular location">
    <subcellularLocation>
        <location evidence="2">Secreted</location>
    </subcellularLocation>
</comment>
<keyword evidence="16" id="KW-1185">Reference proteome</keyword>
<dbReference type="InterPro" id="IPR050371">
    <property type="entry name" value="Fungal_virulence_M36"/>
</dbReference>
<evidence type="ECO:0000256" key="12">
    <source>
        <dbReference type="SAM" id="SignalP"/>
    </source>
</evidence>
<dbReference type="PANTHER" id="PTHR33478:SF1">
    <property type="entry name" value="EXTRACELLULAR METALLOPROTEINASE MEP"/>
    <property type="match status" value="1"/>
</dbReference>
<comment type="caution">
    <text evidence="15">The sequence shown here is derived from an EMBL/GenBank/DDBJ whole genome shotgun (WGS) entry which is preliminary data.</text>
</comment>
<dbReference type="Pfam" id="PF02128">
    <property type="entry name" value="Peptidase_M36"/>
    <property type="match status" value="1"/>
</dbReference>
<feature type="domain" description="FTP" evidence="13">
    <location>
        <begin position="66"/>
        <end position="114"/>
    </location>
</feature>
<dbReference type="GO" id="GO:0005615">
    <property type="term" value="C:extracellular space"/>
    <property type="evidence" value="ECO:0007669"/>
    <property type="project" value="InterPro"/>
</dbReference>
<comment type="cofactor">
    <cofactor evidence="1">
        <name>Zn(2+)</name>
        <dbReference type="ChEBI" id="CHEBI:29105"/>
    </cofactor>
</comment>
<feature type="domain" description="Secretion system C-terminal sorting" evidence="14">
    <location>
        <begin position="977"/>
        <end position="1049"/>
    </location>
</feature>
<dbReference type="Pfam" id="PF07504">
    <property type="entry name" value="FTP"/>
    <property type="match status" value="1"/>
</dbReference>
<evidence type="ECO:0000256" key="1">
    <source>
        <dbReference type="ARBA" id="ARBA00001947"/>
    </source>
</evidence>
<evidence type="ECO:0000256" key="5">
    <source>
        <dbReference type="ARBA" id="ARBA00022670"/>
    </source>
</evidence>
<keyword evidence="5" id="KW-0645">Protease</keyword>
<evidence type="ECO:0000256" key="3">
    <source>
        <dbReference type="ARBA" id="ARBA00006006"/>
    </source>
</evidence>
<evidence type="ECO:0000259" key="13">
    <source>
        <dbReference type="Pfam" id="PF07504"/>
    </source>
</evidence>
<dbReference type="SUPFAM" id="SSF55486">
    <property type="entry name" value="Metalloproteases ('zincins'), catalytic domain"/>
    <property type="match status" value="1"/>
</dbReference>
<accession>A0A6N6MDE9</accession>
<dbReference type="GO" id="GO:0006508">
    <property type="term" value="P:proteolysis"/>
    <property type="evidence" value="ECO:0007669"/>
    <property type="project" value="UniProtKB-KW"/>
</dbReference>
<feature type="signal peptide" evidence="12">
    <location>
        <begin position="1"/>
        <end position="35"/>
    </location>
</feature>
<keyword evidence="6" id="KW-0479">Metal-binding</keyword>
<keyword evidence="10" id="KW-0482">Metalloprotease</keyword>
<reference evidence="15 16" key="1">
    <citation type="submission" date="2019-09" db="EMBL/GenBank/DDBJ databases">
        <authorList>
            <person name="Cao W.R."/>
        </authorList>
    </citation>
    <scope>NUCLEOTIDE SEQUENCE [LARGE SCALE GENOMIC DNA]</scope>
    <source>
        <strain evidence="15 16">B1N29</strain>
    </source>
</reference>
<evidence type="ECO:0000259" key="14">
    <source>
        <dbReference type="Pfam" id="PF18962"/>
    </source>
</evidence>
<dbReference type="Gene3D" id="2.60.120.260">
    <property type="entry name" value="Galactose-binding domain-like"/>
    <property type="match status" value="1"/>
</dbReference>
<dbReference type="GO" id="GO:0004222">
    <property type="term" value="F:metalloendopeptidase activity"/>
    <property type="evidence" value="ECO:0007669"/>
    <property type="project" value="InterPro"/>
</dbReference>
<evidence type="ECO:0000313" key="16">
    <source>
        <dbReference type="Proteomes" id="UP000441333"/>
    </source>
</evidence>
<keyword evidence="9" id="KW-0862">Zinc</keyword>
<keyword evidence="7 12" id="KW-0732">Signal</keyword>
<dbReference type="PANTHER" id="PTHR33478">
    <property type="entry name" value="EXTRACELLULAR METALLOPROTEINASE MEP"/>
    <property type="match status" value="1"/>
</dbReference>
<keyword evidence="8" id="KW-0378">Hydrolase</keyword>
<protein>
    <submittedName>
        <fullName evidence="15">T9SS type A sorting domain-containing protein</fullName>
    </submittedName>
</protein>